<evidence type="ECO:0000256" key="3">
    <source>
        <dbReference type="ARBA" id="ARBA00022896"/>
    </source>
</evidence>
<dbReference type="NCBIfam" id="NF003974">
    <property type="entry name" value="PRK05467.1-3"/>
    <property type="match status" value="1"/>
</dbReference>
<keyword evidence="4 7" id="KW-0223">Dioxygenase</keyword>
<gene>
    <name evidence="9" type="ORF">EV671_103541</name>
</gene>
<evidence type="ECO:0000259" key="8">
    <source>
        <dbReference type="PROSITE" id="PS51471"/>
    </source>
</evidence>
<dbReference type="InterPro" id="IPR044862">
    <property type="entry name" value="Pro_4_hyd_alph_FE2OG_OXY"/>
</dbReference>
<proteinExistence type="inferred from homology"/>
<name>A0A4R3UFU5_ROSSA</name>
<dbReference type="GO" id="GO:0031418">
    <property type="term" value="F:L-ascorbic acid binding"/>
    <property type="evidence" value="ECO:0007669"/>
    <property type="project" value="UniProtKB-KW"/>
</dbReference>
<evidence type="ECO:0000256" key="7">
    <source>
        <dbReference type="HAMAP-Rule" id="MF_00657"/>
    </source>
</evidence>
<comment type="cofactor">
    <cofactor evidence="7">
        <name>Fe(2+)</name>
        <dbReference type="ChEBI" id="CHEBI:29033"/>
    </cofactor>
    <text evidence="7">Binds 1 Fe(2+) ion per subunit.</text>
</comment>
<feature type="binding site" evidence="7">
    <location>
        <position position="99"/>
    </location>
    <ligand>
        <name>Fe cation</name>
        <dbReference type="ChEBI" id="CHEBI:24875"/>
    </ligand>
</feature>
<dbReference type="GO" id="GO:0005506">
    <property type="term" value="F:iron ion binding"/>
    <property type="evidence" value="ECO:0007669"/>
    <property type="project" value="UniProtKB-UniRule"/>
</dbReference>
<evidence type="ECO:0000256" key="6">
    <source>
        <dbReference type="ARBA" id="ARBA00023004"/>
    </source>
</evidence>
<dbReference type="Gene3D" id="4.10.860.20">
    <property type="entry name" value="Rabenosyn, Rab binding domain"/>
    <property type="match status" value="1"/>
</dbReference>
<reference evidence="9 10" key="1">
    <citation type="submission" date="2019-03" db="EMBL/GenBank/DDBJ databases">
        <title>Genomic Encyclopedia of Type Strains, Phase IV (KMG-IV): sequencing the most valuable type-strain genomes for metagenomic binning, comparative biology and taxonomic classification.</title>
        <authorList>
            <person name="Goeker M."/>
        </authorList>
    </citation>
    <scope>NUCLEOTIDE SEQUENCE [LARGE SCALE GENOMIC DNA]</scope>
    <source>
        <strain evidence="9 10">DSM 654</strain>
    </source>
</reference>
<dbReference type="AlphaFoldDB" id="A0A4R3UFU5"/>
<protein>
    <submittedName>
        <fullName evidence="9">PKHD-type hydroxylase</fullName>
    </submittedName>
</protein>
<organism evidence="9 10">
    <name type="scientific">Roseateles saccharophilus</name>
    <name type="common">Pseudomonas saccharophila</name>
    <dbReference type="NCBI Taxonomy" id="304"/>
    <lineage>
        <taxon>Bacteria</taxon>
        <taxon>Pseudomonadati</taxon>
        <taxon>Pseudomonadota</taxon>
        <taxon>Betaproteobacteria</taxon>
        <taxon>Burkholderiales</taxon>
        <taxon>Sphaerotilaceae</taxon>
        <taxon>Roseateles</taxon>
    </lineage>
</organism>
<dbReference type="Pfam" id="PF18331">
    <property type="entry name" value="PKHD_C"/>
    <property type="match status" value="1"/>
</dbReference>
<comment type="cofactor">
    <cofactor evidence="1 7">
        <name>L-ascorbate</name>
        <dbReference type="ChEBI" id="CHEBI:38290"/>
    </cofactor>
</comment>
<dbReference type="EMBL" id="SMBU01000035">
    <property type="protein sequence ID" value="TCU89066.1"/>
    <property type="molecule type" value="Genomic_DNA"/>
</dbReference>
<keyword evidence="10" id="KW-1185">Reference proteome</keyword>
<dbReference type="GO" id="GO:0016706">
    <property type="term" value="F:2-oxoglutarate-dependent dioxygenase activity"/>
    <property type="evidence" value="ECO:0007669"/>
    <property type="project" value="UniProtKB-UniRule"/>
</dbReference>
<evidence type="ECO:0000256" key="4">
    <source>
        <dbReference type="ARBA" id="ARBA00022964"/>
    </source>
</evidence>
<dbReference type="Proteomes" id="UP000295110">
    <property type="component" value="Unassembled WGS sequence"/>
</dbReference>
<dbReference type="RefSeq" id="WP_132575639.1">
    <property type="nucleotide sequence ID" value="NZ_CBCSGL010000036.1"/>
</dbReference>
<keyword evidence="3 7" id="KW-0847">Vitamin C</keyword>
<keyword evidence="5 7" id="KW-0560">Oxidoreductase</keyword>
<evidence type="ECO:0000256" key="1">
    <source>
        <dbReference type="ARBA" id="ARBA00001961"/>
    </source>
</evidence>
<dbReference type="PROSITE" id="PS51471">
    <property type="entry name" value="FE2OG_OXY"/>
    <property type="match status" value="1"/>
</dbReference>
<evidence type="ECO:0000313" key="9">
    <source>
        <dbReference type="EMBL" id="TCU89066.1"/>
    </source>
</evidence>
<dbReference type="Pfam" id="PF13640">
    <property type="entry name" value="2OG-FeII_Oxy_3"/>
    <property type="match status" value="1"/>
</dbReference>
<dbReference type="PANTHER" id="PTHR41536">
    <property type="entry name" value="PKHD-TYPE HYDROXYLASE YBIX"/>
    <property type="match status" value="1"/>
</dbReference>
<dbReference type="SMART" id="SM00702">
    <property type="entry name" value="P4Hc"/>
    <property type="match status" value="1"/>
</dbReference>
<keyword evidence="2 7" id="KW-0479">Metal-binding</keyword>
<dbReference type="Gene3D" id="2.60.120.620">
    <property type="entry name" value="q2cbj1_9rhob like domain"/>
    <property type="match status" value="1"/>
</dbReference>
<feature type="binding site" evidence="7">
    <location>
        <position position="97"/>
    </location>
    <ligand>
        <name>Fe cation</name>
        <dbReference type="ChEBI" id="CHEBI:24875"/>
    </ligand>
</feature>
<feature type="binding site" evidence="7">
    <location>
        <position position="160"/>
    </location>
    <ligand>
        <name>Fe cation</name>
        <dbReference type="ChEBI" id="CHEBI:24875"/>
    </ligand>
</feature>
<accession>A0A4R3UFU5</accession>
<dbReference type="InterPro" id="IPR006620">
    <property type="entry name" value="Pro_4_hyd_alph"/>
</dbReference>
<comment type="caution">
    <text evidence="9">The sequence shown here is derived from an EMBL/GenBank/DDBJ whole genome shotgun (WGS) entry which is preliminary data.</text>
</comment>
<sequence length="227" mass="25174">MLLKITQVLDAAGVARARELLAAAPWVDGRTTAGTQAAQVKNNQQLQPGGEAHRELQALVLQALEKHPLFFSATLPKRVLPPLFNRYAGAANTYGDHVDQAVRYLPGGTQRVRTDISCTLFLSELADYDGGELVVQDTFGEQRVKLAAGDLVVYPGTSVHRVEPVTRGARLASFFWIESMVRSDEQRRLLYEMDLSLMKLRNELGASPQLVQLTGTYHNLLRMWADT</sequence>
<dbReference type="HAMAP" id="MF_00657">
    <property type="entry name" value="Hydroxyl_YbiX"/>
    <property type="match status" value="1"/>
</dbReference>
<dbReference type="InterPro" id="IPR005123">
    <property type="entry name" value="Oxoglu/Fe-dep_dioxygenase_dom"/>
</dbReference>
<feature type="domain" description="Fe2OG dioxygenase" evidence="8">
    <location>
        <begin position="78"/>
        <end position="179"/>
    </location>
</feature>
<dbReference type="GO" id="GO:0006974">
    <property type="term" value="P:DNA damage response"/>
    <property type="evidence" value="ECO:0007669"/>
    <property type="project" value="TreeGrafter"/>
</dbReference>
<dbReference type="InterPro" id="IPR041097">
    <property type="entry name" value="PKHD_C"/>
</dbReference>
<evidence type="ECO:0000256" key="5">
    <source>
        <dbReference type="ARBA" id="ARBA00023002"/>
    </source>
</evidence>
<feature type="binding site" evidence="7">
    <location>
        <position position="170"/>
    </location>
    <ligand>
        <name>2-oxoglutarate</name>
        <dbReference type="ChEBI" id="CHEBI:16810"/>
    </ligand>
</feature>
<evidence type="ECO:0000313" key="10">
    <source>
        <dbReference type="Proteomes" id="UP000295110"/>
    </source>
</evidence>
<dbReference type="GO" id="GO:0006879">
    <property type="term" value="P:intracellular iron ion homeostasis"/>
    <property type="evidence" value="ECO:0007669"/>
    <property type="project" value="TreeGrafter"/>
</dbReference>
<dbReference type="NCBIfam" id="NF003975">
    <property type="entry name" value="PRK05467.1-4"/>
    <property type="match status" value="1"/>
</dbReference>
<dbReference type="PANTHER" id="PTHR41536:SF1">
    <property type="entry name" value="PKHD-TYPE HYDROXYLASE YBIX"/>
    <property type="match status" value="1"/>
</dbReference>
<dbReference type="OrthoDB" id="9812472at2"/>
<evidence type="ECO:0000256" key="2">
    <source>
        <dbReference type="ARBA" id="ARBA00022723"/>
    </source>
</evidence>
<dbReference type="InterPro" id="IPR023550">
    <property type="entry name" value="PKHD_hydroxylase"/>
</dbReference>
<keyword evidence="6 7" id="KW-0408">Iron</keyword>